<evidence type="ECO:0000313" key="2">
    <source>
        <dbReference type="Proteomes" id="UP000663831"/>
    </source>
</evidence>
<evidence type="ECO:0008006" key="3">
    <source>
        <dbReference type="Google" id="ProtNLM"/>
    </source>
</evidence>
<protein>
    <recommendedName>
        <fullName evidence="3">F-box domain-containing protein</fullName>
    </recommendedName>
</protein>
<dbReference type="AlphaFoldDB" id="A0A8H3CXB6"/>
<dbReference type="OrthoDB" id="3249614at2759"/>
<reference evidence="1" key="1">
    <citation type="submission" date="2021-01" db="EMBL/GenBank/DDBJ databases">
        <authorList>
            <person name="Kaushik A."/>
        </authorList>
    </citation>
    <scope>NUCLEOTIDE SEQUENCE</scope>
    <source>
        <strain evidence="1">AG3-1AP</strain>
    </source>
</reference>
<organism evidence="1 2">
    <name type="scientific">Rhizoctonia solani</name>
    <dbReference type="NCBI Taxonomy" id="456999"/>
    <lineage>
        <taxon>Eukaryota</taxon>
        <taxon>Fungi</taxon>
        <taxon>Dikarya</taxon>
        <taxon>Basidiomycota</taxon>
        <taxon>Agaricomycotina</taxon>
        <taxon>Agaricomycetes</taxon>
        <taxon>Cantharellales</taxon>
        <taxon>Ceratobasidiaceae</taxon>
        <taxon>Rhizoctonia</taxon>
    </lineage>
</organism>
<evidence type="ECO:0000313" key="1">
    <source>
        <dbReference type="EMBL" id="CAE6501438.1"/>
    </source>
</evidence>
<proteinExistence type="predicted"/>
<dbReference type="EMBL" id="CAJMWV010004585">
    <property type="protein sequence ID" value="CAE6501438.1"/>
    <property type="molecule type" value="Genomic_DNA"/>
</dbReference>
<gene>
    <name evidence="1" type="ORF">RDB_LOCUS119708</name>
</gene>
<dbReference type="Proteomes" id="UP000663831">
    <property type="component" value="Unassembled WGS sequence"/>
</dbReference>
<name>A0A8H3CXB6_9AGAM</name>
<sequence>MAKAKQNKPQTPCSSALLKWEAAGKKLATALSAYLQSCVFLDTFCAAPSQDAKTVASRVDIALNALHPNLFEELSQSQVSLARMRNRVSSPFYSLPGDVLAEIFKDAVYIPTPDDKPFPPMADGLTRIFSRLHNLLAVCSTWRNTAVELSDLWSVIPVAHELSTRPTPRSASLTLERSRALTSDRCRLHLAAVLPDRFYGHIAPFAEGKIPQFTSINIEARFRSPTPYISDLLDNLLESQSPAVMSELSIHHYEDPLEDSPPRPPKTNEYLDFTMPTEKKLISSLSAFRLRRINVHWNTITLSDKLVEIHLQSVMLGSNAKLVEFLHALEPASELRDLRLVSVVAFAGRATPIDSNAAPRKISLPKLQSLLLDDLAFNVLQTVLTSIAPGTHKLKVHPTSKSHYNLSGEEESDSDDDFFQSPNLMSLLNRFNIDTLLLSPGDDYNGEDGSPWVDREELSRKLRLLPNLKTLIMYSWKWDLGAILALDRTFSRSIPVLSGLYIFGGYICDAELLPKVVASHSLQTLVLDSHPTCTVDVNRELLLRSLKAMVPDFRLVRGLEGMDEFNYYSWRLW</sequence>
<accession>A0A8H3CXB6</accession>
<comment type="caution">
    <text evidence="1">The sequence shown here is derived from an EMBL/GenBank/DDBJ whole genome shotgun (WGS) entry which is preliminary data.</text>
</comment>